<comment type="caution">
    <text evidence="3">The sequence shown here is derived from an EMBL/GenBank/DDBJ whole genome shotgun (WGS) entry which is preliminary data.</text>
</comment>
<accession>A0A2H0BUR5</accession>
<evidence type="ECO:0000256" key="2">
    <source>
        <dbReference type="SAM" id="Phobius"/>
    </source>
</evidence>
<keyword evidence="2" id="KW-0812">Transmembrane</keyword>
<dbReference type="Proteomes" id="UP000231246">
    <property type="component" value="Unassembled WGS sequence"/>
</dbReference>
<keyword evidence="2" id="KW-1133">Transmembrane helix</keyword>
<keyword evidence="2" id="KW-0472">Membrane</keyword>
<organism evidence="3 4">
    <name type="scientific">Candidatus Roizmanbacteria bacterium CG22_combo_CG10-13_8_21_14_all_38_20</name>
    <dbReference type="NCBI Taxonomy" id="1974862"/>
    <lineage>
        <taxon>Bacteria</taxon>
        <taxon>Candidatus Roizmaniibacteriota</taxon>
    </lineage>
</organism>
<dbReference type="AlphaFoldDB" id="A0A2H0BUR5"/>
<feature type="transmembrane region" description="Helical" evidence="2">
    <location>
        <begin position="16"/>
        <end position="35"/>
    </location>
</feature>
<dbReference type="EMBL" id="PCTA01000026">
    <property type="protein sequence ID" value="PIP61426.1"/>
    <property type="molecule type" value="Genomic_DNA"/>
</dbReference>
<evidence type="ECO:0000256" key="1">
    <source>
        <dbReference type="SAM" id="MobiDB-lite"/>
    </source>
</evidence>
<feature type="compositionally biased region" description="Low complexity" evidence="1">
    <location>
        <begin position="58"/>
        <end position="81"/>
    </location>
</feature>
<name>A0A2H0BUR5_9BACT</name>
<protein>
    <submittedName>
        <fullName evidence="3">Uncharacterized protein</fullName>
    </submittedName>
</protein>
<feature type="region of interest" description="Disordered" evidence="1">
    <location>
        <begin position="51"/>
        <end position="81"/>
    </location>
</feature>
<sequence>MDMVHQLTWMNKQKTALMASWILLFAVILIGIFLLTDPERDVLSATVYSQQGSPQLGSFDPSLTPSTTPTPGVGSITPTPSGGSIAMPPIAAGKVTQQVDWVYADVGRCWSAWSGDQCSYTPHEGGADLVNRDLDGDGASDVACSLGTGARRKTTITNTSSKTFEVSCELYHCAACESANGTHAQCDGGLDEGALRVSQKISLTPGCSLTCSWSGVEGSCQSAPTPIPGVGSPTPTPLPVTENIKSLRVLFKEIEGKVFVPAAILEAVAKIEMSTTFTYTPAQISQYTTPGNKIPGCGPNVCSATGPMQMTIGKDANGDTTCPGCGVGFCPNAWSGYKNAVKDFGDYTHTSNVCNLRDNIYGSAAKLKHDSGTGETSLNWTKAQTKEAGYRYYGNNTIRYPRLENMTYDEYVWWYYQNYGY</sequence>
<proteinExistence type="predicted"/>
<reference evidence="3 4" key="1">
    <citation type="submission" date="2017-09" db="EMBL/GenBank/DDBJ databases">
        <title>Depth-based differentiation of microbial function through sediment-hosted aquifers and enrichment of novel symbionts in the deep terrestrial subsurface.</title>
        <authorList>
            <person name="Probst A.J."/>
            <person name="Ladd B."/>
            <person name="Jarett J.K."/>
            <person name="Geller-Mcgrath D.E."/>
            <person name="Sieber C.M."/>
            <person name="Emerson J.B."/>
            <person name="Anantharaman K."/>
            <person name="Thomas B.C."/>
            <person name="Malmstrom R."/>
            <person name="Stieglmeier M."/>
            <person name="Klingl A."/>
            <person name="Woyke T."/>
            <person name="Ryan C.M."/>
            <person name="Banfield J.F."/>
        </authorList>
    </citation>
    <scope>NUCLEOTIDE SEQUENCE [LARGE SCALE GENOMIC DNA]</scope>
    <source>
        <strain evidence="3">CG22_combo_CG10-13_8_21_14_all_38_20</strain>
    </source>
</reference>
<evidence type="ECO:0000313" key="4">
    <source>
        <dbReference type="Proteomes" id="UP000231246"/>
    </source>
</evidence>
<evidence type="ECO:0000313" key="3">
    <source>
        <dbReference type="EMBL" id="PIP61426.1"/>
    </source>
</evidence>
<gene>
    <name evidence="3" type="ORF">COW99_03945</name>
</gene>